<dbReference type="Proteomes" id="UP000887579">
    <property type="component" value="Unplaced"/>
</dbReference>
<proteinExistence type="predicted"/>
<name>A0AC34F3V4_9BILA</name>
<evidence type="ECO:0000313" key="2">
    <source>
        <dbReference type="WBParaSite" id="ES5_v2.g11682.t1"/>
    </source>
</evidence>
<sequence>MRVLSVIFFAASASIICNNVFAVQYPCRTVTIFALDMSSNVGTLQDQTMFHKQLDLVSQAYHRWNLGYNDVMVGIPTPNGALNGGNFELLDDIPTIDDVLTNIKSNDDTAFQQSSLPLQLVNIANQFFWSEEHVEGVDYNIVLFTGSRDATEIANATEQRRNLLDMYDIQLIVVTLYDNQPQELQDLQKGGIINIKDVNIYFSLTNDICKGEIEDLQKGGIINIKDVNIYFSLTNDICKGEIEGDPTNIPTPVSVPAFPGNVDIFVQFSAKGCPNPINLNDQIIAIQHLFQNYTFEEDGVRAAIPNPIGMSSVGNDLLLYTKESVLQTIKTVESFSKLPDFCSKAITITNSLQNIQSLLRIKENSAAAMIFFSDSTDVADIAVAANYRQQHLDPINFLLIPVQLPGGASLSILATNKNQTFGINEYDLGKEITDALQTAKPFINATRIGGN</sequence>
<organism evidence="1 2">
    <name type="scientific">Panagrolaimus sp. ES5</name>
    <dbReference type="NCBI Taxonomy" id="591445"/>
    <lineage>
        <taxon>Eukaryota</taxon>
        <taxon>Metazoa</taxon>
        <taxon>Ecdysozoa</taxon>
        <taxon>Nematoda</taxon>
        <taxon>Chromadorea</taxon>
        <taxon>Rhabditida</taxon>
        <taxon>Tylenchina</taxon>
        <taxon>Panagrolaimomorpha</taxon>
        <taxon>Panagrolaimoidea</taxon>
        <taxon>Panagrolaimidae</taxon>
        <taxon>Panagrolaimus</taxon>
    </lineage>
</organism>
<protein>
    <submittedName>
        <fullName evidence="2">VWFA domain-containing protein</fullName>
    </submittedName>
</protein>
<reference evidence="2" key="1">
    <citation type="submission" date="2022-11" db="UniProtKB">
        <authorList>
            <consortium name="WormBaseParasite"/>
        </authorList>
    </citation>
    <scope>IDENTIFICATION</scope>
</reference>
<evidence type="ECO:0000313" key="1">
    <source>
        <dbReference type="Proteomes" id="UP000887579"/>
    </source>
</evidence>
<accession>A0AC34F3V4</accession>
<dbReference type="WBParaSite" id="ES5_v2.g11682.t1">
    <property type="protein sequence ID" value="ES5_v2.g11682.t1"/>
    <property type="gene ID" value="ES5_v2.g11682"/>
</dbReference>